<keyword evidence="1" id="KW-0175">Coiled coil</keyword>
<organism evidence="3 4">
    <name type="scientific">Sulfurimonas autotrophica (strain ATCC BAA-671 / DSM 16294 / JCM 11897 / OK10)</name>
    <dbReference type="NCBI Taxonomy" id="563040"/>
    <lineage>
        <taxon>Bacteria</taxon>
        <taxon>Pseudomonadati</taxon>
        <taxon>Campylobacterota</taxon>
        <taxon>Epsilonproteobacteria</taxon>
        <taxon>Campylobacterales</taxon>
        <taxon>Sulfurimonadaceae</taxon>
        <taxon>Sulfurimonas</taxon>
    </lineage>
</organism>
<evidence type="ECO:0000256" key="1">
    <source>
        <dbReference type="SAM" id="Coils"/>
    </source>
</evidence>
<evidence type="ECO:0000256" key="2">
    <source>
        <dbReference type="SAM" id="Phobius"/>
    </source>
</evidence>
<evidence type="ECO:0000313" key="4">
    <source>
        <dbReference type="Proteomes" id="UP000007803"/>
    </source>
</evidence>
<reference evidence="4" key="1">
    <citation type="journal article" date="2010" name="Stand. Genomic Sci.">
        <title>Complete genome sequence of Sulfurimonas autotrophica type strain (OK10).</title>
        <authorList>
            <person name="Sikorski J."/>
            <person name="Munk C."/>
            <person name="Lapidus A."/>
            <person name="Djao O."/>
            <person name="Lucas S."/>
            <person name="Glavina Del Rio T."/>
            <person name="Nolan M."/>
            <person name="Tice H."/>
            <person name="Han C."/>
            <person name="Cheng J."/>
            <person name="Tapia R."/>
            <person name="Goodwin L."/>
            <person name="Pitluck S."/>
            <person name="Liolios K."/>
            <person name="Ivanova N."/>
            <person name="Mavromatis K."/>
            <person name="Mikhailova N."/>
            <person name="Pati A."/>
            <person name="Sims D."/>
            <person name="Meincke L."/>
            <person name="Brettin T."/>
            <person name="Detter J."/>
            <person name="Chen A."/>
            <person name="Palaniappan K."/>
            <person name="Land M."/>
            <person name="Hauser L."/>
            <person name="Chang Y."/>
            <person name="Jeffries C."/>
            <person name="Rohde M."/>
            <person name="Lang E."/>
            <person name="Spring S."/>
            <person name="Goker M."/>
            <person name="Woyke T."/>
            <person name="Bristow J."/>
            <person name="Eisen J."/>
            <person name="Markowitz V."/>
            <person name="Hugenholtz P."/>
            <person name="Kyrpides N."/>
            <person name="Klenk H."/>
        </authorList>
    </citation>
    <scope>NUCLEOTIDE SEQUENCE [LARGE SCALE GENOMIC DNA]</scope>
    <source>
        <strain evidence="4">ATCC BAA-671 / DSM 16294 / JCM 11897 / OK10</strain>
    </source>
</reference>
<feature type="transmembrane region" description="Helical" evidence="2">
    <location>
        <begin position="183"/>
        <end position="202"/>
    </location>
</feature>
<keyword evidence="2" id="KW-0472">Membrane</keyword>
<gene>
    <name evidence="3" type="ordered locus">Saut_0273</name>
</gene>
<sequence>MHKSIIQLLLKYDILKVIPMQESFFQVSTLTKKVRLSPELIQLNYEKLSPIVNPAILSYKEENVIYLWFLKKQQLNEKILIPESFLIYKALRNKQDGIFIFKTVPKQIYVIKEKRLQAAFVSYDAVDSMNISIIKDEYSLTNVVMLDEKEHDKALQSELQRLTLQELLAFMQFKMDKENLKKFFVQKLTYPLVSLLFIYMFMSYTQGYFMQKKADILTQEYQTLKTKNSDVKNAIRKHNQEVDKLEQFVKTEFVPVEPFKVTYDLYKIIKSEDKATVSFFAVTNGIVKIKIKTNDNAIKYLKRFNAIAYLKDVVIENTFKQRDGYKIHTYTMKIKATHE</sequence>
<protein>
    <recommendedName>
        <fullName evidence="5">Fimbrial assembly family protein</fullName>
    </recommendedName>
</protein>
<dbReference type="HOGENOM" id="CLU_818671_0_0_7"/>
<proteinExistence type="predicted"/>
<evidence type="ECO:0008006" key="5">
    <source>
        <dbReference type="Google" id="ProtNLM"/>
    </source>
</evidence>
<dbReference type="AlphaFoldDB" id="E0UU13"/>
<dbReference type="KEGG" id="sua:Saut_0273"/>
<keyword evidence="2" id="KW-1133">Transmembrane helix</keyword>
<accession>E0UU13</accession>
<dbReference type="RefSeq" id="WP_013326078.1">
    <property type="nucleotide sequence ID" value="NC_014506.1"/>
</dbReference>
<dbReference type="Proteomes" id="UP000007803">
    <property type="component" value="Chromosome"/>
</dbReference>
<dbReference type="EMBL" id="CP002205">
    <property type="protein sequence ID" value="ADN08322.1"/>
    <property type="molecule type" value="Genomic_DNA"/>
</dbReference>
<feature type="coiled-coil region" evidence="1">
    <location>
        <begin position="214"/>
        <end position="248"/>
    </location>
</feature>
<evidence type="ECO:0000313" key="3">
    <source>
        <dbReference type="EMBL" id="ADN08322.1"/>
    </source>
</evidence>
<dbReference type="STRING" id="563040.Saut_0273"/>
<keyword evidence="4" id="KW-1185">Reference proteome</keyword>
<keyword evidence="2" id="KW-0812">Transmembrane</keyword>
<name>E0UU13_SULAO</name>